<evidence type="ECO:0000256" key="3">
    <source>
        <dbReference type="ARBA" id="ARBA00023163"/>
    </source>
</evidence>
<dbReference type="Pfam" id="PF21351">
    <property type="entry name" value="TetR_C_41"/>
    <property type="match status" value="1"/>
</dbReference>
<dbReference type="Proteomes" id="UP001501747">
    <property type="component" value="Unassembled WGS sequence"/>
</dbReference>
<evidence type="ECO:0000259" key="5">
    <source>
        <dbReference type="PROSITE" id="PS50977"/>
    </source>
</evidence>
<feature type="domain" description="HTH tetR-type" evidence="5">
    <location>
        <begin position="15"/>
        <end position="75"/>
    </location>
</feature>
<keyword evidence="1" id="KW-0805">Transcription regulation</keyword>
<name>A0ABP7THQ3_9PSEU</name>
<dbReference type="SUPFAM" id="SSF46689">
    <property type="entry name" value="Homeodomain-like"/>
    <property type="match status" value="1"/>
</dbReference>
<dbReference type="PANTHER" id="PTHR30055:SF234">
    <property type="entry name" value="HTH-TYPE TRANSCRIPTIONAL REGULATOR BETI"/>
    <property type="match status" value="1"/>
</dbReference>
<dbReference type="InterPro" id="IPR001647">
    <property type="entry name" value="HTH_TetR"/>
</dbReference>
<dbReference type="Pfam" id="PF00440">
    <property type="entry name" value="TetR_N"/>
    <property type="match status" value="1"/>
</dbReference>
<dbReference type="InterPro" id="IPR050109">
    <property type="entry name" value="HTH-type_TetR-like_transc_reg"/>
</dbReference>
<sequence length="205" mass="22066">MRMSTTRSRREQYAQATRAAVLAAAGRRFAERGFAGTALEDVAADVHATRGAIYHHFANKTALFAAAFEELDSEATRASAAAARRAPTPWEAALAALEVFLEHCCDPVFGRVVWLEAPIALGSAYWQAAEQDASYRLVEQLVTAMIDSGDIEPQPVRTTTRLLFSMLGAAGIALAQAAPEDKPLVKAEYTAVFTRMVAGLRPAPT</sequence>
<evidence type="ECO:0000256" key="4">
    <source>
        <dbReference type="PROSITE-ProRule" id="PRU00335"/>
    </source>
</evidence>
<keyword evidence="7" id="KW-1185">Reference proteome</keyword>
<dbReference type="PROSITE" id="PS50977">
    <property type="entry name" value="HTH_TETR_2"/>
    <property type="match status" value="1"/>
</dbReference>
<reference evidence="7" key="1">
    <citation type="journal article" date="2019" name="Int. J. Syst. Evol. Microbiol.">
        <title>The Global Catalogue of Microorganisms (GCM) 10K type strain sequencing project: providing services to taxonomists for standard genome sequencing and annotation.</title>
        <authorList>
            <consortium name="The Broad Institute Genomics Platform"/>
            <consortium name="The Broad Institute Genome Sequencing Center for Infectious Disease"/>
            <person name="Wu L."/>
            <person name="Ma J."/>
        </authorList>
    </citation>
    <scope>NUCLEOTIDE SEQUENCE [LARGE SCALE GENOMIC DNA]</scope>
    <source>
        <strain evidence="7">JCM 17342</strain>
    </source>
</reference>
<keyword evidence="2 4" id="KW-0238">DNA-binding</keyword>
<evidence type="ECO:0000256" key="2">
    <source>
        <dbReference type="ARBA" id="ARBA00023125"/>
    </source>
</evidence>
<dbReference type="Gene3D" id="1.10.357.10">
    <property type="entry name" value="Tetracycline Repressor, domain 2"/>
    <property type="match status" value="1"/>
</dbReference>
<protein>
    <submittedName>
        <fullName evidence="6">TetR/AcrR family transcriptional regulator</fullName>
    </submittedName>
</protein>
<proteinExistence type="predicted"/>
<evidence type="ECO:0000256" key="1">
    <source>
        <dbReference type="ARBA" id="ARBA00023015"/>
    </source>
</evidence>
<dbReference type="PRINTS" id="PR00455">
    <property type="entry name" value="HTHTETR"/>
</dbReference>
<organism evidence="6 7">
    <name type="scientific">Allokutzneria multivorans</name>
    <dbReference type="NCBI Taxonomy" id="1142134"/>
    <lineage>
        <taxon>Bacteria</taxon>
        <taxon>Bacillati</taxon>
        <taxon>Actinomycetota</taxon>
        <taxon>Actinomycetes</taxon>
        <taxon>Pseudonocardiales</taxon>
        <taxon>Pseudonocardiaceae</taxon>
        <taxon>Allokutzneria</taxon>
    </lineage>
</organism>
<comment type="caution">
    <text evidence="6">The sequence shown here is derived from an EMBL/GenBank/DDBJ whole genome shotgun (WGS) entry which is preliminary data.</text>
</comment>
<accession>A0ABP7THQ3</accession>
<gene>
    <name evidence="6" type="ORF">GCM10022247_59210</name>
</gene>
<dbReference type="InterPro" id="IPR049484">
    <property type="entry name" value="Rv0078-like_C"/>
</dbReference>
<evidence type="ECO:0000313" key="6">
    <source>
        <dbReference type="EMBL" id="GAA4026539.1"/>
    </source>
</evidence>
<dbReference type="EMBL" id="BAABAL010000019">
    <property type="protein sequence ID" value="GAA4026539.1"/>
    <property type="molecule type" value="Genomic_DNA"/>
</dbReference>
<feature type="DNA-binding region" description="H-T-H motif" evidence="4">
    <location>
        <begin position="38"/>
        <end position="57"/>
    </location>
</feature>
<dbReference type="PANTHER" id="PTHR30055">
    <property type="entry name" value="HTH-TYPE TRANSCRIPTIONAL REGULATOR RUTR"/>
    <property type="match status" value="1"/>
</dbReference>
<keyword evidence="3" id="KW-0804">Transcription</keyword>
<evidence type="ECO:0000313" key="7">
    <source>
        <dbReference type="Proteomes" id="UP001501747"/>
    </source>
</evidence>
<dbReference type="InterPro" id="IPR009057">
    <property type="entry name" value="Homeodomain-like_sf"/>
</dbReference>